<dbReference type="AlphaFoldDB" id="A0A812CNC2"/>
<reference evidence="2" key="1">
    <citation type="submission" date="2021-01" db="EMBL/GenBank/DDBJ databases">
        <authorList>
            <person name="Li R."/>
            <person name="Bekaert M."/>
        </authorList>
    </citation>
    <scope>NUCLEOTIDE SEQUENCE</scope>
    <source>
        <strain evidence="2">Farmed</strain>
    </source>
</reference>
<evidence type="ECO:0000256" key="1">
    <source>
        <dbReference type="SAM" id="Phobius"/>
    </source>
</evidence>
<protein>
    <submittedName>
        <fullName evidence="2">Uncharacterized protein</fullName>
    </submittedName>
</protein>
<dbReference type="Proteomes" id="UP000597762">
    <property type="component" value="Unassembled WGS sequence"/>
</dbReference>
<accession>A0A812CNC2</accession>
<keyword evidence="1" id="KW-0812">Transmembrane</keyword>
<feature type="transmembrane region" description="Helical" evidence="1">
    <location>
        <begin position="83"/>
        <end position="108"/>
    </location>
</feature>
<evidence type="ECO:0000313" key="2">
    <source>
        <dbReference type="EMBL" id="CAE1271279.1"/>
    </source>
</evidence>
<proteinExistence type="predicted"/>
<name>A0A812CNC2_ACAPH</name>
<organism evidence="2 3">
    <name type="scientific">Acanthosepion pharaonis</name>
    <name type="common">Pharaoh cuttlefish</name>
    <name type="synonym">Sepia pharaonis</name>
    <dbReference type="NCBI Taxonomy" id="158019"/>
    <lineage>
        <taxon>Eukaryota</taxon>
        <taxon>Metazoa</taxon>
        <taxon>Spiralia</taxon>
        <taxon>Lophotrochozoa</taxon>
        <taxon>Mollusca</taxon>
        <taxon>Cephalopoda</taxon>
        <taxon>Coleoidea</taxon>
        <taxon>Decapodiformes</taxon>
        <taxon>Sepiida</taxon>
        <taxon>Sepiina</taxon>
        <taxon>Sepiidae</taxon>
        <taxon>Acanthosepion</taxon>
    </lineage>
</organism>
<comment type="caution">
    <text evidence="2">The sequence shown here is derived from an EMBL/GenBank/DDBJ whole genome shotgun (WGS) entry which is preliminary data.</text>
</comment>
<feature type="transmembrane region" description="Helical" evidence="1">
    <location>
        <begin position="36"/>
        <end position="53"/>
    </location>
</feature>
<feature type="transmembrane region" description="Helical" evidence="1">
    <location>
        <begin position="200"/>
        <end position="219"/>
    </location>
</feature>
<keyword evidence="1" id="KW-1133">Transmembrane helix</keyword>
<evidence type="ECO:0000313" key="3">
    <source>
        <dbReference type="Proteomes" id="UP000597762"/>
    </source>
</evidence>
<sequence>MANICASLFPIIHSFYTFISFLLSHSSLFLCFTDSLISHFIFFLEPLLFYLLSPLDFLSFLFPFLCSFLSSFCHFYPPITLTITFSIAPFYDLIFIPFTLLCPCFVYFRHLPYTFHLFQRLLSSLLPSSSSFPSYLCNIQPLSSSISCSDCYLPYFLSSYYLSFQLTPFPSQYFKNNLLEALTPQISLSYILIKCSIHHFFSFFLFSLVYFSTTIHVLSPPPTSLNFFTSTHFSNCFLLSFKVFLFSFDILLTFLVLSLTPTFLLHLLPLSSELPLQSHFCQHIYKVSALAPVQVPIHAKSVSFFLFFLMAVLYTHLSLLLSTDVSSILLEDRE</sequence>
<dbReference type="EMBL" id="CAHIKZ030001650">
    <property type="protein sequence ID" value="CAE1271279.1"/>
    <property type="molecule type" value="Genomic_DNA"/>
</dbReference>
<gene>
    <name evidence="2" type="ORF">SPHA_37164</name>
</gene>
<feature type="transmembrane region" description="Helical" evidence="1">
    <location>
        <begin position="302"/>
        <end position="321"/>
    </location>
</feature>
<feature type="transmembrane region" description="Helical" evidence="1">
    <location>
        <begin position="239"/>
        <end position="268"/>
    </location>
</feature>
<feature type="transmembrane region" description="Helical" evidence="1">
    <location>
        <begin position="7"/>
        <end position="30"/>
    </location>
</feature>
<keyword evidence="3" id="KW-1185">Reference proteome</keyword>
<keyword evidence="1" id="KW-0472">Membrane</keyword>